<dbReference type="AlphaFoldDB" id="A0A4S4FVY7"/>
<protein>
    <submittedName>
        <fullName evidence="1">Uncharacterized protein</fullName>
    </submittedName>
</protein>
<dbReference type="OrthoDB" id="5000691at2"/>
<dbReference type="RefSeq" id="WP_136421867.1">
    <property type="nucleotide sequence ID" value="NZ_SSSN01000003.1"/>
</dbReference>
<gene>
    <name evidence="1" type="ORF">E6C70_02350</name>
</gene>
<sequence>MTPLRVDFCGEEQLVDPASTFTIGREADLTIDDNPYLHRVFLTLSSEYDLWWISNVGNTLSATVSDESGAVQAWLAPGARLPLVFQHMHVMFSAGVTTYDFEIHAAEDVYNTSLTALPIAGTTTLLPVTLTRGQRQLIVSLAENILMRATPGRGEIPSSGDAAARLGWSMTTFNRKLDNVCDKLDRIGVTGLRGGRGKLATNRRARLVEYAIATRLVSVDDLPLLDDDSLREPPESD</sequence>
<reference evidence="1 2" key="1">
    <citation type="submission" date="2019-04" db="EMBL/GenBank/DDBJ databases">
        <authorList>
            <person name="Jiang L."/>
        </authorList>
    </citation>
    <scope>NUCLEOTIDE SEQUENCE [LARGE SCALE GENOMIC DNA]</scope>
    <source>
        <strain evidence="1 2">YIM 131861</strain>
    </source>
</reference>
<dbReference type="Proteomes" id="UP000307380">
    <property type="component" value="Unassembled WGS sequence"/>
</dbReference>
<proteinExistence type="predicted"/>
<comment type="caution">
    <text evidence="1">The sequence shown here is derived from an EMBL/GenBank/DDBJ whole genome shotgun (WGS) entry which is preliminary data.</text>
</comment>
<evidence type="ECO:0000313" key="2">
    <source>
        <dbReference type="Proteomes" id="UP000307380"/>
    </source>
</evidence>
<evidence type="ECO:0000313" key="1">
    <source>
        <dbReference type="EMBL" id="THG34943.1"/>
    </source>
</evidence>
<organism evidence="1 2">
    <name type="scientific">Orlajensenia flava</name>
    <dbReference type="NCBI Taxonomy" id="2565934"/>
    <lineage>
        <taxon>Bacteria</taxon>
        <taxon>Bacillati</taxon>
        <taxon>Actinomycetota</taxon>
        <taxon>Actinomycetes</taxon>
        <taxon>Micrococcales</taxon>
        <taxon>Microbacteriaceae</taxon>
        <taxon>Orlajensenia</taxon>
    </lineage>
</organism>
<accession>A0A4S4FVY7</accession>
<dbReference type="EMBL" id="SSSN01000003">
    <property type="protein sequence ID" value="THG34943.1"/>
    <property type="molecule type" value="Genomic_DNA"/>
</dbReference>
<keyword evidence="2" id="KW-1185">Reference proteome</keyword>
<name>A0A4S4FVY7_9MICO</name>